<accession>A0A8H3QP44</accession>
<evidence type="ECO:0000313" key="1">
    <source>
        <dbReference type="EMBL" id="GES83779.1"/>
    </source>
</evidence>
<protein>
    <submittedName>
        <fullName evidence="1">Uncharacterized protein</fullName>
    </submittedName>
</protein>
<comment type="caution">
    <text evidence="1">The sequence shown here is derived from an EMBL/GenBank/DDBJ whole genome shotgun (WGS) entry which is preliminary data.</text>
</comment>
<organism evidence="1 2">
    <name type="scientific">Rhizophagus clarus</name>
    <dbReference type="NCBI Taxonomy" id="94130"/>
    <lineage>
        <taxon>Eukaryota</taxon>
        <taxon>Fungi</taxon>
        <taxon>Fungi incertae sedis</taxon>
        <taxon>Mucoromycota</taxon>
        <taxon>Glomeromycotina</taxon>
        <taxon>Glomeromycetes</taxon>
        <taxon>Glomerales</taxon>
        <taxon>Glomeraceae</taxon>
        <taxon>Rhizophagus</taxon>
    </lineage>
</organism>
<dbReference type="Proteomes" id="UP000615446">
    <property type="component" value="Unassembled WGS sequence"/>
</dbReference>
<dbReference type="AlphaFoldDB" id="A0A8H3QP44"/>
<sequence length="191" mass="22009">MNVNETMITLSFRSIKLSCIHCITKPCTQSFASIRNFLEIREGRSQQPTVATKCFQFSEPAEKDVHSRLSNCGHEVLPVLWIQENPEARTKQLHDIVVKKTRPRKVHNHSSLQNDRPQPLNQYTNQVVGFIKTMPIISSEGANATLTRCTWNCFSQHSQILMIDIVPYVNFHVHHIFHHPIVVEILQNLFS</sequence>
<proteinExistence type="predicted"/>
<reference evidence="1" key="1">
    <citation type="submission" date="2019-10" db="EMBL/GenBank/DDBJ databases">
        <title>Conservation and host-specific expression of non-tandemly repeated heterogenous ribosome RNA gene in arbuscular mycorrhizal fungi.</title>
        <authorList>
            <person name="Maeda T."/>
            <person name="Kobayashi Y."/>
            <person name="Nakagawa T."/>
            <person name="Ezawa T."/>
            <person name="Yamaguchi K."/>
            <person name="Bino T."/>
            <person name="Nishimoto Y."/>
            <person name="Shigenobu S."/>
            <person name="Kawaguchi M."/>
        </authorList>
    </citation>
    <scope>NUCLEOTIDE SEQUENCE</scope>
    <source>
        <strain evidence="1">HR1</strain>
    </source>
</reference>
<evidence type="ECO:0000313" key="2">
    <source>
        <dbReference type="Proteomes" id="UP000615446"/>
    </source>
</evidence>
<gene>
    <name evidence="1" type="ORF">RCL2_001093100</name>
</gene>
<name>A0A8H3QP44_9GLOM</name>
<dbReference type="EMBL" id="BLAL01000073">
    <property type="protein sequence ID" value="GES83779.1"/>
    <property type="molecule type" value="Genomic_DNA"/>
</dbReference>